<name>A0A6J4LDA7_9BACT</name>
<gene>
    <name evidence="2" type="ORF">AVDCRST_MAG11-2448</name>
</gene>
<feature type="non-terminal residue" evidence="2">
    <location>
        <position position="1"/>
    </location>
</feature>
<feature type="compositionally biased region" description="Basic residues" evidence="1">
    <location>
        <begin position="29"/>
        <end position="40"/>
    </location>
</feature>
<evidence type="ECO:0000313" key="2">
    <source>
        <dbReference type="EMBL" id="CAA9330198.1"/>
    </source>
</evidence>
<feature type="compositionally biased region" description="Basic residues" evidence="1">
    <location>
        <begin position="50"/>
        <end position="62"/>
    </location>
</feature>
<dbReference type="AlphaFoldDB" id="A0A6J4LDA7"/>
<feature type="compositionally biased region" description="Basic and acidic residues" evidence="1">
    <location>
        <begin position="144"/>
        <end position="159"/>
    </location>
</feature>
<feature type="compositionally biased region" description="Basic and acidic residues" evidence="1">
    <location>
        <begin position="114"/>
        <end position="136"/>
    </location>
</feature>
<proteinExistence type="predicted"/>
<feature type="compositionally biased region" description="Basic residues" evidence="1">
    <location>
        <begin position="92"/>
        <end position="101"/>
    </location>
</feature>
<evidence type="ECO:0000256" key="1">
    <source>
        <dbReference type="SAM" id="MobiDB-lite"/>
    </source>
</evidence>
<protein>
    <submittedName>
        <fullName evidence="2">NAD-dependent glyceraldehyde-3-phosphate dehydrogenase</fullName>
        <ecNumber evidence="2">1.2.1.12</ecNumber>
    </submittedName>
</protein>
<accession>A0A6J4LDA7</accession>
<organism evidence="2">
    <name type="scientific">uncultured Gemmatimonadaceae bacterium</name>
    <dbReference type="NCBI Taxonomy" id="246130"/>
    <lineage>
        <taxon>Bacteria</taxon>
        <taxon>Pseudomonadati</taxon>
        <taxon>Gemmatimonadota</taxon>
        <taxon>Gemmatimonadia</taxon>
        <taxon>Gemmatimonadales</taxon>
        <taxon>Gemmatimonadaceae</taxon>
        <taxon>environmental samples</taxon>
    </lineage>
</organism>
<feature type="region of interest" description="Disordered" evidence="1">
    <location>
        <begin position="1"/>
        <end position="276"/>
    </location>
</feature>
<dbReference type="GO" id="GO:0004365">
    <property type="term" value="F:glyceraldehyde-3-phosphate dehydrogenase (NAD+) (phosphorylating) activity"/>
    <property type="evidence" value="ECO:0007669"/>
    <property type="project" value="UniProtKB-EC"/>
</dbReference>
<reference evidence="2" key="1">
    <citation type="submission" date="2020-02" db="EMBL/GenBank/DDBJ databases">
        <authorList>
            <person name="Meier V. D."/>
        </authorList>
    </citation>
    <scope>NUCLEOTIDE SEQUENCE</scope>
    <source>
        <strain evidence="2">AVDCRST_MAG11</strain>
    </source>
</reference>
<feature type="non-terminal residue" evidence="2">
    <location>
        <position position="343"/>
    </location>
</feature>
<feature type="compositionally biased region" description="Basic and acidic residues" evidence="1">
    <location>
        <begin position="63"/>
        <end position="80"/>
    </location>
</feature>
<sequence length="343" mass="38736">DDSRWHQRLRPHRSPGVARGPGAGSGGPRVRRHQRPHRHQDARPPVQVRLRARRVRGYGRGRRGADHRGRRRDPGVRREGPGQPPVGEAGRGHRPRVHRAVHGVGEGAGPHPGRRQEGHHLGAGEGRGHHDRDGRQLRQVRSGEAPHRLERVVHDELPRADGQGDPGQLRLQARVDGHDPQLHERPEHPRPPAQGPPARARRGALDDPDYDRRRQGHLARDPGAQGEDRRHRDPRPDARRLHHEPHGRGRAADDDRRGQRGLREGGRRRADGGRARLLHGAARVDRLRGQPELLRARLAQHERRGQDDGRHRRLVRQRVGLLVALRRPAPVHGRAAPARRARM</sequence>
<feature type="compositionally biased region" description="Basic and acidic residues" evidence="1">
    <location>
        <begin position="173"/>
        <end position="190"/>
    </location>
</feature>
<feature type="compositionally biased region" description="Basic residues" evidence="1">
    <location>
        <begin position="1"/>
        <end position="13"/>
    </location>
</feature>
<feature type="compositionally biased region" description="Basic and acidic residues" evidence="1">
    <location>
        <begin position="226"/>
        <end position="274"/>
    </location>
</feature>
<dbReference type="EMBL" id="CADCTU010000550">
    <property type="protein sequence ID" value="CAA9330198.1"/>
    <property type="molecule type" value="Genomic_DNA"/>
</dbReference>
<keyword evidence="2" id="KW-0560">Oxidoreductase</keyword>
<dbReference type="EC" id="1.2.1.12" evidence="2"/>